<evidence type="ECO:0000313" key="3">
    <source>
        <dbReference type="Proteomes" id="UP000628109"/>
    </source>
</evidence>
<dbReference type="Proteomes" id="UP000628109">
    <property type="component" value="Unassembled WGS sequence"/>
</dbReference>
<dbReference type="EMBL" id="BMDU01000002">
    <property type="protein sequence ID" value="GFZ85173.1"/>
    <property type="molecule type" value="Genomic_DNA"/>
</dbReference>
<evidence type="ECO:0000313" key="2">
    <source>
        <dbReference type="EMBL" id="GFZ85173.1"/>
    </source>
</evidence>
<name>A0ABQ1ESD1_SPHSA</name>
<comment type="caution">
    <text evidence="2">The sequence shown here is derived from an EMBL/GenBank/DDBJ whole genome shotgun (WGS) entry which is preliminary data.</text>
</comment>
<evidence type="ECO:0000256" key="1">
    <source>
        <dbReference type="SAM" id="MobiDB-lite"/>
    </source>
</evidence>
<keyword evidence="3" id="KW-1185">Reference proteome</keyword>
<reference evidence="3" key="1">
    <citation type="journal article" date="2019" name="Int. J. Syst. Evol. Microbiol.">
        <title>The Global Catalogue of Microorganisms (GCM) 10K type strain sequencing project: providing services to taxonomists for standard genome sequencing and annotation.</title>
        <authorList>
            <consortium name="The Broad Institute Genomics Platform"/>
            <consortium name="The Broad Institute Genome Sequencing Center for Infectious Disease"/>
            <person name="Wu L."/>
            <person name="Ma J."/>
        </authorList>
    </citation>
    <scope>NUCLEOTIDE SEQUENCE [LARGE SCALE GENOMIC DNA]</scope>
    <source>
        <strain evidence="3">CCM 7327</strain>
    </source>
</reference>
<proteinExistence type="predicted"/>
<sequence length="281" mass="30479">MSREAHMAAPDYPHNIARFALDAITGILPFSETECAPALDAIGIADPADRARLSAFLIGYALEYRFVSLGEVSRPRGREIIDALGNVAKAAQQIDDALLVLRRARQTAFEGGGAREDYRQALFPMMVESVQAAFRLPRTEWKGGFEDPLTGGFAQIADAAADLADRFTVEDVRAPTRQQHPGLTLLILRLAGMYEEWTGRRPTAAQNSEQPEYRTPFVRFVHAFAPLAGVASDLAPKSIRAALSSRLPQKICAIGPNDGASDPCHPSSDNVGQTGSHDHES</sequence>
<accession>A0ABQ1ESD1</accession>
<organism evidence="2 3">
    <name type="scientific">Sphingobium fuliginis (strain ATCC 27551)</name>
    <dbReference type="NCBI Taxonomy" id="336203"/>
    <lineage>
        <taxon>Bacteria</taxon>
        <taxon>Pseudomonadati</taxon>
        <taxon>Pseudomonadota</taxon>
        <taxon>Alphaproteobacteria</taxon>
        <taxon>Sphingomonadales</taxon>
        <taxon>Sphingomonadaceae</taxon>
        <taxon>Sphingobium</taxon>
    </lineage>
</organism>
<gene>
    <name evidence="2" type="ORF">GCM10019071_12760</name>
</gene>
<protein>
    <submittedName>
        <fullName evidence="2">Uncharacterized protein</fullName>
    </submittedName>
</protein>
<feature type="region of interest" description="Disordered" evidence="1">
    <location>
        <begin position="258"/>
        <end position="281"/>
    </location>
</feature>